<evidence type="ECO:0000313" key="3">
    <source>
        <dbReference type="EnsemblPlants" id="ORUFI01G36860.1"/>
    </source>
</evidence>
<name>A0A0E0N3H9_ORYRU</name>
<dbReference type="Proteomes" id="UP000008022">
    <property type="component" value="Unassembled WGS sequence"/>
</dbReference>
<keyword evidence="4" id="KW-1185">Reference proteome</keyword>
<organism evidence="3 4">
    <name type="scientific">Oryza rufipogon</name>
    <name type="common">Brownbeard rice</name>
    <name type="synonym">Asian wild rice</name>
    <dbReference type="NCBI Taxonomy" id="4529"/>
    <lineage>
        <taxon>Eukaryota</taxon>
        <taxon>Viridiplantae</taxon>
        <taxon>Streptophyta</taxon>
        <taxon>Embryophyta</taxon>
        <taxon>Tracheophyta</taxon>
        <taxon>Spermatophyta</taxon>
        <taxon>Magnoliopsida</taxon>
        <taxon>Liliopsida</taxon>
        <taxon>Poales</taxon>
        <taxon>Poaceae</taxon>
        <taxon>BOP clade</taxon>
        <taxon>Oryzoideae</taxon>
        <taxon>Oryzeae</taxon>
        <taxon>Oryzinae</taxon>
        <taxon>Oryza</taxon>
    </lineage>
</organism>
<dbReference type="OMA" id="CPPDCTD"/>
<protein>
    <submittedName>
        <fullName evidence="3">Uncharacterized protein</fullName>
    </submittedName>
</protein>
<evidence type="ECO:0000256" key="1">
    <source>
        <dbReference type="SAM" id="MobiDB-lite"/>
    </source>
</evidence>
<feature type="chain" id="PRO_5002368317" evidence="2">
    <location>
        <begin position="31"/>
        <end position="86"/>
    </location>
</feature>
<dbReference type="HOGENOM" id="CLU_194831_0_0_1"/>
<sequence length="86" mass="9221">MARLQRRRLVLPLLQLAVVLWLAATSGCLCRRPPTPIAGVPSPPILPDGDRTPESPPAPVSAKHPNFSVLPPPGCSPDCTDQQRQP</sequence>
<feature type="signal peptide" evidence="2">
    <location>
        <begin position="1"/>
        <end position="30"/>
    </location>
</feature>
<evidence type="ECO:0000313" key="4">
    <source>
        <dbReference type="Proteomes" id="UP000008022"/>
    </source>
</evidence>
<reference evidence="3" key="2">
    <citation type="submission" date="2015-06" db="UniProtKB">
        <authorList>
            <consortium name="EnsemblPlants"/>
        </authorList>
    </citation>
    <scope>IDENTIFICATION</scope>
</reference>
<proteinExistence type="predicted"/>
<keyword evidence="2" id="KW-0732">Signal</keyword>
<dbReference type="PROSITE" id="PS51257">
    <property type="entry name" value="PROKAR_LIPOPROTEIN"/>
    <property type="match status" value="1"/>
</dbReference>
<dbReference type="EnsemblPlants" id="ORUFI01G36860.1">
    <property type="protein sequence ID" value="ORUFI01G36860.1"/>
    <property type="gene ID" value="ORUFI01G36860"/>
</dbReference>
<feature type="compositionally biased region" description="Pro residues" evidence="1">
    <location>
        <begin position="33"/>
        <end position="46"/>
    </location>
</feature>
<reference evidence="4" key="1">
    <citation type="submission" date="2013-06" db="EMBL/GenBank/DDBJ databases">
        <authorList>
            <person name="Zhao Q."/>
        </authorList>
    </citation>
    <scope>NUCLEOTIDE SEQUENCE</scope>
    <source>
        <strain evidence="4">cv. W1943</strain>
    </source>
</reference>
<feature type="region of interest" description="Disordered" evidence="1">
    <location>
        <begin position="33"/>
        <end position="86"/>
    </location>
</feature>
<evidence type="ECO:0000256" key="2">
    <source>
        <dbReference type="SAM" id="SignalP"/>
    </source>
</evidence>
<accession>A0A0E0N3H9</accession>
<dbReference type="AlphaFoldDB" id="A0A0E0N3H9"/>
<dbReference type="Gramene" id="ORUFI01G36860.1">
    <property type="protein sequence ID" value="ORUFI01G36860.1"/>
    <property type="gene ID" value="ORUFI01G36860"/>
</dbReference>